<dbReference type="AlphaFoldDB" id="A0AAX4JBA5"/>
<accession>A0AAX4JBA5</accession>
<gene>
    <name evidence="1" type="ORF">VNE69_04049</name>
</gene>
<evidence type="ECO:0000313" key="1">
    <source>
        <dbReference type="EMBL" id="WUR03220.1"/>
    </source>
</evidence>
<reference evidence="1" key="1">
    <citation type="journal article" date="2024" name="BMC Genomics">
        <title>Functional annotation of a divergent genome using sequence and structure-based similarity.</title>
        <authorList>
            <person name="Svedberg D."/>
            <person name="Winiger R.R."/>
            <person name="Berg A."/>
            <person name="Sharma H."/>
            <person name="Tellgren-Roth C."/>
            <person name="Debrunner-Vossbrinck B.A."/>
            <person name="Vossbrinck C.R."/>
            <person name="Barandun J."/>
        </authorList>
    </citation>
    <scope>NUCLEOTIDE SEQUENCE</scope>
    <source>
        <strain evidence="1">Illinois isolate</strain>
    </source>
</reference>
<name>A0AAX4JBA5_9MICR</name>
<dbReference type="GeneID" id="90541039"/>
<dbReference type="KEGG" id="vnx:VNE69_04049"/>
<dbReference type="Proteomes" id="UP001334084">
    <property type="component" value="Chromosome 4"/>
</dbReference>
<evidence type="ECO:0000313" key="2">
    <source>
        <dbReference type="Proteomes" id="UP001334084"/>
    </source>
</evidence>
<proteinExistence type="predicted"/>
<organism evidence="1 2">
    <name type="scientific">Vairimorpha necatrix</name>
    <dbReference type="NCBI Taxonomy" id="6039"/>
    <lineage>
        <taxon>Eukaryota</taxon>
        <taxon>Fungi</taxon>
        <taxon>Fungi incertae sedis</taxon>
        <taxon>Microsporidia</taxon>
        <taxon>Nosematidae</taxon>
        <taxon>Vairimorpha</taxon>
    </lineage>
</organism>
<keyword evidence="2" id="KW-1185">Reference proteome</keyword>
<dbReference type="RefSeq" id="XP_065329365.1">
    <property type="nucleotide sequence ID" value="XM_065473293.1"/>
</dbReference>
<dbReference type="EMBL" id="CP142729">
    <property type="protein sequence ID" value="WUR03220.1"/>
    <property type="molecule type" value="Genomic_DNA"/>
</dbReference>
<sequence length="212" mass="25025">MLFWYIVFITDIFCKKLQILLSLKPYGICTITIPIKFNPTFTGNYVYMLTEIPNNENISIIDKINFSLDIEESSFYFTYSGFGHYLKNELSKSYPDDTTYYDDKIFFEKDIIIDPTKNYYITGIYSEDNNTITNLYITSNVTFSRKKPIYYVDCLDLIEPSKKNIEPIPNYHIGHMFCPYAILEIQKISDRHELEFDINTYLNVNPGENIRN</sequence>
<protein>
    <submittedName>
        <fullName evidence="1">SP-containing protein</fullName>
    </submittedName>
</protein>